<name>A0ABZ0Y0M5_9BURK</name>
<keyword evidence="1" id="KW-0812">Transmembrane</keyword>
<dbReference type="EMBL" id="CP140152">
    <property type="protein sequence ID" value="WQH05027.1"/>
    <property type="molecule type" value="Genomic_DNA"/>
</dbReference>
<evidence type="ECO:0000313" key="2">
    <source>
        <dbReference type="EMBL" id="WQH05027.1"/>
    </source>
</evidence>
<evidence type="ECO:0000256" key="1">
    <source>
        <dbReference type="SAM" id="Phobius"/>
    </source>
</evidence>
<protein>
    <recommendedName>
        <fullName evidence="4">Anti-sigma factor</fullName>
    </recommendedName>
</protein>
<keyword evidence="3" id="KW-1185">Reference proteome</keyword>
<sequence length="178" mass="18833">MAMDQHKLRTLVFEKTGVKIDIDDPVFALVALNEAVLEDAVERHVAAIDSATRELVRRARDAGGLPPERSVEHDASNELELATSTSTASRAAAAPAPAPIPTQAAANGITRHEWRLLAAAAGVAVLSALLVLGGQAAFTKPGLTPAQTRSLQEAERLKTAINQLDPKLRTAIEAQLPK</sequence>
<evidence type="ECO:0008006" key="4">
    <source>
        <dbReference type="Google" id="ProtNLM"/>
    </source>
</evidence>
<feature type="transmembrane region" description="Helical" evidence="1">
    <location>
        <begin position="116"/>
        <end position="138"/>
    </location>
</feature>
<dbReference type="Proteomes" id="UP001326110">
    <property type="component" value="Chromosome"/>
</dbReference>
<gene>
    <name evidence="2" type="ORF">SR858_01395</name>
</gene>
<reference evidence="2 3" key="1">
    <citation type="submission" date="2023-11" db="EMBL/GenBank/DDBJ databases">
        <title>MicrobeMod: A computational toolkit for identifying prokaryotic methylation and restriction-modification with nanopore sequencing.</title>
        <authorList>
            <person name="Crits-Christoph A."/>
            <person name="Kang S.C."/>
            <person name="Lee H."/>
            <person name="Ostrov N."/>
        </authorList>
    </citation>
    <scope>NUCLEOTIDE SEQUENCE [LARGE SCALE GENOMIC DNA]</scope>
    <source>
        <strain evidence="2 3">ATCC 25935</strain>
    </source>
</reference>
<dbReference type="RefSeq" id="WP_019923819.1">
    <property type="nucleotide sequence ID" value="NZ_CP140152.1"/>
</dbReference>
<keyword evidence="1" id="KW-1133">Transmembrane helix</keyword>
<accession>A0ABZ0Y0M5</accession>
<proteinExistence type="predicted"/>
<organism evidence="2 3">
    <name type="scientific">Duganella zoogloeoides</name>
    <dbReference type="NCBI Taxonomy" id="75659"/>
    <lineage>
        <taxon>Bacteria</taxon>
        <taxon>Pseudomonadati</taxon>
        <taxon>Pseudomonadota</taxon>
        <taxon>Betaproteobacteria</taxon>
        <taxon>Burkholderiales</taxon>
        <taxon>Oxalobacteraceae</taxon>
        <taxon>Telluria group</taxon>
        <taxon>Duganella</taxon>
    </lineage>
</organism>
<keyword evidence="1" id="KW-0472">Membrane</keyword>
<evidence type="ECO:0000313" key="3">
    <source>
        <dbReference type="Proteomes" id="UP001326110"/>
    </source>
</evidence>